<feature type="region of interest" description="Disordered" evidence="4">
    <location>
        <begin position="118"/>
        <end position="220"/>
    </location>
</feature>
<accession>Q7XDC3</accession>
<keyword evidence="2 3" id="KW-0813">Transport</keyword>
<dbReference type="InterPro" id="IPR004140">
    <property type="entry name" value="Exo70"/>
</dbReference>
<proteinExistence type="inferred from homology"/>
<reference evidence="6" key="3">
    <citation type="submission" date="2006-07" db="EMBL/GenBank/DDBJ databases">
        <authorList>
            <person name="Buell R."/>
        </authorList>
    </citation>
    <scope>NUCLEOTIDE SEQUENCE</scope>
</reference>
<dbReference type="Gene3D" id="1.20.1280.170">
    <property type="entry name" value="Exocyst complex component Exo70"/>
    <property type="match status" value="1"/>
</dbReference>
<dbReference type="PANTHER" id="PTHR12542:SF45">
    <property type="entry name" value="EXOCYST SUBUNIT EXO70 FAMILY PROTEIN"/>
    <property type="match status" value="1"/>
</dbReference>
<protein>
    <recommendedName>
        <fullName evidence="3">Exocyst subunit Exo70 family protein</fullName>
    </recommendedName>
</protein>
<dbReference type="Pfam" id="PF03081">
    <property type="entry name" value="Exo70_C"/>
    <property type="match status" value="1"/>
</dbReference>
<evidence type="ECO:0000256" key="4">
    <source>
        <dbReference type="SAM" id="MobiDB-lite"/>
    </source>
</evidence>
<dbReference type="PANTHER" id="PTHR12542">
    <property type="entry name" value="EXOCYST COMPLEX PROTEIN EXO70"/>
    <property type="match status" value="1"/>
</dbReference>
<evidence type="ECO:0000256" key="1">
    <source>
        <dbReference type="ARBA" id="ARBA00006756"/>
    </source>
</evidence>
<dbReference type="AlphaFoldDB" id="Q7XDC3"/>
<name>Q7XDC3_ORYSJ</name>
<comment type="similarity">
    <text evidence="1 3">Belongs to the EXO70 family.</text>
</comment>
<evidence type="ECO:0000256" key="3">
    <source>
        <dbReference type="RuleBase" id="RU365026"/>
    </source>
</evidence>
<reference evidence="6" key="1">
    <citation type="journal article" date="2003" name="Science">
        <title>In-depth view of structure, activity, and evolution of rice chromosome 10.</title>
        <authorList>
            <consortium name="Rice Chromosome 10 Sequencing Consortium"/>
        </authorList>
    </citation>
    <scope>NUCLEOTIDE SEQUENCE [LARGE SCALE GENOMIC DNA]</scope>
</reference>
<reference evidence="6" key="2">
    <citation type="submission" date="2003-05" db="EMBL/GenBank/DDBJ databases">
        <authorList>
            <person name="Buell C.R."/>
            <person name="Wing R.A."/>
            <person name="McCombie W.R."/>
            <person name="Messing J."/>
            <person name="Yuan Q."/>
            <person name="Ouyang S."/>
        </authorList>
    </citation>
    <scope>NUCLEOTIDE SEQUENCE</scope>
</reference>
<evidence type="ECO:0000313" key="6">
    <source>
        <dbReference type="EMBL" id="AAP54288.2"/>
    </source>
</evidence>
<organism evidence="6">
    <name type="scientific">Oryza sativa subsp. japonica</name>
    <name type="common">Rice</name>
    <dbReference type="NCBI Taxonomy" id="39947"/>
    <lineage>
        <taxon>Eukaryota</taxon>
        <taxon>Viridiplantae</taxon>
        <taxon>Streptophyta</taxon>
        <taxon>Embryophyta</taxon>
        <taxon>Tracheophyta</taxon>
        <taxon>Spermatophyta</taxon>
        <taxon>Magnoliopsida</taxon>
        <taxon>Liliopsida</taxon>
        <taxon>Poales</taxon>
        <taxon>Poaceae</taxon>
        <taxon>BOP clade</taxon>
        <taxon>Oryzoideae</taxon>
        <taxon>Oryzeae</taxon>
        <taxon>Oryzinae</taxon>
        <taxon>Oryza</taxon>
        <taxon>Oryza sativa</taxon>
    </lineage>
</organism>
<gene>
    <name evidence="6" type="ordered locus">LOC_Os10g33850</name>
</gene>
<keyword evidence="3" id="KW-0268">Exocytosis</keyword>
<feature type="compositionally biased region" description="Low complexity" evidence="4">
    <location>
        <begin position="196"/>
        <end position="211"/>
    </location>
</feature>
<dbReference type="SUPFAM" id="SSF74788">
    <property type="entry name" value="Cullin repeat-like"/>
    <property type="match status" value="1"/>
</dbReference>
<comment type="function">
    <text evidence="3">Component of the exocyst complex.</text>
</comment>
<dbReference type="GO" id="GO:0005546">
    <property type="term" value="F:phosphatidylinositol-4,5-bisphosphate binding"/>
    <property type="evidence" value="ECO:0007669"/>
    <property type="project" value="InterPro"/>
</dbReference>
<dbReference type="GO" id="GO:0000145">
    <property type="term" value="C:exocyst"/>
    <property type="evidence" value="ECO:0007669"/>
    <property type="project" value="InterPro"/>
</dbReference>
<sequence>MATRREISAAAGCGWWSPTPTTTGSGTTTTTGLFVEPISLALPLPLPVVGFAKSRVGCARLRLFDGTRRGGWRGEQPMQMRICNDGAAAATPHGTGYGGHLADTAAGGAFFSRSASSASTSATATSPTQPFARRPDDSPPRWSPSSAGPPSSQPSENTATCTNDEPRHGDGAPDAAMTTKTSGGGGGAGGRGGRHSVASRPRAPTAPSSSGSPPPAPVCGGGATRVRAVVKTLLAGERHLCDELLASDEELGHEWFADVARRCLLQLIGFADAVAMSTPATEKLYRMLGMYEALTAVEPDIESLFTGDVRDLFSSEVTGVVAQLGNTIRHTMTIDQFVNVIHGESSRRPVHGGKIHPMTRYVLNYCGLLAECRTTLDMVLADNNNTNDDHHDGGGASSSGRCMRELLTHLLRKPDEKSRLYDHTGLQNIFLMNNLYCIVQKMMEEEEEIDPQWAPLFFLRE</sequence>
<dbReference type="InterPro" id="IPR046364">
    <property type="entry name" value="Exo70_C"/>
</dbReference>
<feature type="domain" description="Exocyst complex subunit Exo70 C-terminal" evidence="5">
    <location>
        <begin position="225"/>
        <end position="444"/>
    </location>
</feature>
<evidence type="ECO:0000259" key="5">
    <source>
        <dbReference type="Pfam" id="PF03081"/>
    </source>
</evidence>
<keyword evidence="3" id="KW-0653">Protein transport</keyword>
<dbReference type="GO" id="GO:0006887">
    <property type="term" value="P:exocytosis"/>
    <property type="evidence" value="ECO:0007669"/>
    <property type="project" value="UniProtKB-KW"/>
</dbReference>
<dbReference type="EMBL" id="DP000086">
    <property type="protein sequence ID" value="AAP54288.2"/>
    <property type="molecule type" value="Genomic_DNA"/>
</dbReference>
<dbReference type="GO" id="GO:0015031">
    <property type="term" value="P:protein transport"/>
    <property type="evidence" value="ECO:0007669"/>
    <property type="project" value="UniProtKB-KW"/>
</dbReference>
<dbReference type="InterPro" id="IPR016159">
    <property type="entry name" value="Cullin_repeat-like_dom_sf"/>
</dbReference>
<feature type="compositionally biased region" description="Gly residues" evidence="4">
    <location>
        <begin position="182"/>
        <end position="191"/>
    </location>
</feature>
<feature type="compositionally biased region" description="Low complexity" evidence="4">
    <location>
        <begin position="143"/>
        <end position="155"/>
    </location>
</feature>
<evidence type="ECO:0000256" key="2">
    <source>
        <dbReference type="ARBA" id="ARBA00022448"/>
    </source>
</evidence>